<dbReference type="SUPFAM" id="SSF53807">
    <property type="entry name" value="Helical backbone' metal receptor"/>
    <property type="match status" value="1"/>
</dbReference>
<proteinExistence type="predicted"/>
<organism evidence="2 3">
    <name type="scientific">Martelella alba</name>
    <dbReference type="NCBI Taxonomy" id="2590451"/>
    <lineage>
        <taxon>Bacteria</taxon>
        <taxon>Pseudomonadati</taxon>
        <taxon>Pseudomonadota</taxon>
        <taxon>Alphaproteobacteria</taxon>
        <taxon>Hyphomicrobiales</taxon>
        <taxon>Aurantimonadaceae</taxon>
        <taxon>Martelella</taxon>
    </lineage>
</organism>
<keyword evidence="3" id="KW-1185">Reference proteome</keyword>
<dbReference type="PROSITE" id="PS50983">
    <property type="entry name" value="FE_B12_PBP"/>
    <property type="match status" value="1"/>
</dbReference>
<dbReference type="Proteomes" id="UP000318801">
    <property type="component" value="Unassembled WGS sequence"/>
</dbReference>
<accession>A0A506U8C9</accession>
<reference evidence="2 3" key="1">
    <citation type="submission" date="2019-06" db="EMBL/GenBank/DDBJ databases">
        <authorList>
            <person name="Li M."/>
        </authorList>
    </citation>
    <scope>NUCLEOTIDE SEQUENCE [LARGE SCALE GENOMIC DNA]</scope>
    <source>
        <strain evidence="2 3">BGMRC2036</strain>
    </source>
</reference>
<name>A0A506U8C9_9HYPH</name>
<dbReference type="PANTHER" id="PTHR30535:SF4">
    <property type="entry name" value="HEMIN-BINDING PERIPLASMIC PROTEIN HMUT"/>
    <property type="match status" value="1"/>
</dbReference>
<gene>
    <name evidence="2" type="ORF">FJU08_11235</name>
</gene>
<protein>
    <submittedName>
        <fullName evidence="2">Hemin ABC transporter substrate-binding protein</fullName>
    </submittedName>
</protein>
<evidence type="ECO:0000259" key="1">
    <source>
        <dbReference type="PROSITE" id="PS50983"/>
    </source>
</evidence>
<evidence type="ECO:0000313" key="2">
    <source>
        <dbReference type="EMBL" id="TPW30603.1"/>
    </source>
</evidence>
<dbReference type="PANTHER" id="PTHR30535">
    <property type="entry name" value="VITAMIN B12-BINDING PROTEIN"/>
    <property type="match status" value="1"/>
</dbReference>
<dbReference type="Pfam" id="PF01497">
    <property type="entry name" value="Peripla_BP_2"/>
    <property type="match status" value="1"/>
</dbReference>
<evidence type="ECO:0000313" key="3">
    <source>
        <dbReference type="Proteomes" id="UP000318801"/>
    </source>
</evidence>
<feature type="domain" description="Fe/B12 periplasmic-binding" evidence="1">
    <location>
        <begin position="21"/>
        <end position="279"/>
    </location>
</feature>
<dbReference type="InterPro" id="IPR002491">
    <property type="entry name" value="ABC_transptr_periplasmic_BD"/>
</dbReference>
<dbReference type="Gene3D" id="3.40.50.1980">
    <property type="entry name" value="Nitrogenase molybdenum iron protein domain"/>
    <property type="match status" value="2"/>
</dbReference>
<dbReference type="EMBL" id="VHLG01000005">
    <property type="protein sequence ID" value="TPW30603.1"/>
    <property type="molecule type" value="Genomic_DNA"/>
</dbReference>
<dbReference type="OrthoDB" id="9797736at2"/>
<sequence length="279" mass="28407">MLGLVIARSPVAAEPLADPSRLVAIGGSVTEIIYALGAGDQLVGRDTTSMYPPQAMALPDIGYMRQLAPEGVLSVDPSAIIAIEGSGPPETLDVLRHADVTFAEIPETYDRAGIVGEITAIGDLLGRQAEAQALAGTVTAKLDPILARNEARPAASRKKALFILSLSGGKVMASGTGTAANGVLTMAGLDNAAGSFSGYKALTDEAIIEAAPDVIIMMSGVEGNHAVSDEDALAQPALALTPAGENHAIFRVDPIATMSFGPRFADGIEALSSAVYGGA</sequence>
<dbReference type="InterPro" id="IPR050902">
    <property type="entry name" value="ABC_Transporter_SBP"/>
</dbReference>
<comment type="caution">
    <text evidence="2">The sequence shown here is derived from an EMBL/GenBank/DDBJ whole genome shotgun (WGS) entry which is preliminary data.</text>
</comment>
<dbReference type="AlphaFoldDB" id="A0A506U8C9"/>